<keyword evidence="3" id="KW-1185">Reference proteome</keyword>
<dbReference type="InterPro" id="IPR013651">
    <property type="entry name" value="ATP-grasp_RimK-type"/>
</dbReference>
<comment type="caution">
    <text evidence="2">The sequence shown here is derived from an EMBL/GenBank/DDBJ whole genome shotgun (WGS) entry which is preliminary data.</text>
</comment>
<gene>
    <name evidence="2" type="ORF">IU459_36915</name>
</gene>
<evidence type="ECO:0000259" key="1">
    <source>
        <dbReference type="Pfam" id="PF08443"/>
    </source>
</evidence>
<evidence type="ECO:0000313" key="2">
    <source>
        <dbReference type="EMBL" id="MBF6303043.1"/>
    </source>
</evidence>
<proteinExistence type="predicted"/>
<name>A0ABS0D7E4_9NOCA</name>
<dbReference type="RefSeq" id="WP_195134218.1">
    <property type="nucleotide sequence ID" value="NZ_JADLQX010000118.1"/>
</dbReference>
<reference evidence="2 3" key="1">
    <citation type="submission" date="2020-10" db="EMBL/GenBank/DDBJ databases">
        <title>Identification of Nocardia species via Next-generation sequencing and recognition of intraspecies genetic diversity.</title>
        <authorList>
            <person name="Li P."/>
            <person name="Li P."/>
            <person name="Lu B."/>
        </authorList>
    </citation>
    <scope>NUCLEOTIDE SEQUENCE [LARGE SCALE GENOMIC DNA]</scope>
    <source>
        <strain evidence="2 3">BJ06-0157</strain>
    </source>
</reference>
<dbReference type="Proteomes" id="UP000702209">
    <property type="component" value="Unassembled WGS sequence"/>
</dbReference>
<accession>A0ABS0D7E4</accession>
<dbReference type="Gene3D" id="3.30.470.20">
    <property type="entry name" value="ATP-grasp fold, B domain"/>
    <property type="match status" value="1"/>
</dbReference>
<evidence type="ECO:0000313" key="3">
    <source>
        <dbReference type="Proteomes" id="UP000702209"/>
    </source>
</evidence>
<dbReference type="Pfam" id="PF08443">
    <property type="entry name" value="RimK"/>
    <property type="match status" value="1"/>
</dbReference>
<dbReference type="SUPFAM" id="SSF56059">
    <property type="entry name" value="Glutathione synthetase ATP-binding domain-like"/>
    <property type="match status" value="1"/>
</dbReference>
<organism evidence="2 3">
    <name type="scientific">Nocardia amamiensis</name>
    <dbReference type="NCBI Taxonomy" id="404578"/>
    <lineage>
        <taxon>Bacteria</taxon>
        <taxon>Bacillati</taxon>
        <taxon>Actinomycetota</taxon>
        <taxon>Actinomycetes</taxon>
        <taxon>Mycobacteriales</taxon>
        <taxon>Nocardiaceae</taxon>
        <taxon>Nocardia</taxon>
    </lineage>
</organism>
<dbReference type="EMBL" id="JADLQX010000118">
    <property type="protein sequence ID" value="MBF6303043.1"/>
    <property type="molecule type" value="Genomic_DNA"/>
</dbReference>
<protein>
    <recommendedName>
        <fullName evidence="1">ATP-grasp fold RimK-type domain-containing protein</fullName>
    </recommendedName>
</protein>
<feature type="domain" description="ATP-grasp fold RimK-type" evidence="1">
    <location>
        <begin position="499"/>
        <end position="592"/>
    </location>
</feature>
<sequence length="617" mass="68264">MILLLGDKSDPVVGAVASCAGRQGQDYLHLDDRDLVEDLQVDDRLTDNGTDVCWTVRNRTFSSRDICGVLNRLDDLSLGPFTGVDPDDRLYAWQELRAYLLFALNVFPNVINGPRGQEWTTPAPALHHQWAAVRCSRTQLAIPRWSWDSDEDAQPAWVTRRRHRISWSSPWGPASWESPEPARDARVLLHEVPVGYRIELTVVDRRICAWQCRCAIPDRVQIQLTGAIESLPIPASLRAVTITVFYCPHPHLLTYGALQPNLDVAGLTEEQRVRVAQALVAALSRPTGQRSLSARVASRTPRRATTIVPRTARHPVTDPTAVRRIPGTRRIPDSTVNIIASTADPAAAHLYRRARCLGILVAWWPAEELVDLAAPLAELLRHDQPLRGFYFRQPATSDPGLYAAFRAVDALLSDYRGPVVGAGLGYSTNHSKPLHVALLRRLSNHAVRVPDTWVRSSVSGPPYDCGEQVVKALSGSKIQVSTLRELQPDTEFRYSVPLLAQQHITGTNVRVHVVGAESTAVAIDSAALDYRFGNFSVHSSSLRDAVAQWCIRAARAEGLMFAGIDLIEDDDAVWWCLEINPNPGYHVFEKRLPVTDPHRYAVSDSLLACLGAGVCDA</sequence>